<accession>A0A0C7P027</accession>
<proteinExistence type="inferred from homology"/>
<dbReference type="Pfam" id="PF00448">
    <property type="entry name" value="SRP54"/>
    <property type="match status" value="1"/>
</dbReference>
<dbReference type="AlphaFoldDB" id="A0A0C7P027"/>
<dbReference type="EMBL" id="LN824141">
    <property type="protein sequence ID" value="CEP78893.1"/>
    <property type="molecule type" value="Genomic_DNA"/>
</dbReference>
<dbReference type="STRING" id="1006576.DTL3_1604"/>
<evidence type="ECO:0000256" key="4">
    <source>
        <dbReference type="ARBA" id="ARBA00023134"/>
    </source>
</evidence>
<evidence type="ECO:0000259" key="6">
    <source>
        <dbReference type="SMART" id="SM00962"/>
    </source>
</evidence>
<comment type="similarity">
    <text evidence="2">Belongs to the GTP-binding SRP family.</text>
</comment>
<comment type="subcellular location">
    <subcellularLocation>
        <location evidence="1">Cell membrane</location>
        <topology evidence="1">Peripheral membrane protein</topology>
        <orientation evidence="1">Cytoplasmic side</orientation>
    </subcellularLocation>
</comment>
<evidence type="ECO:0000256" key="2">
    <source>
        <dbReference type="ARBA" id="ARBA00008531"/>
    </source>
</evidence>
<dbReference type="GO" id="GO:0005886">
    <property type="term" value="C:plasma membrane"/>
    <property type="evidence" value="ECO:0007669"/>
    <property type="project" value="UniProtKB-SubCell"/>
</dbReference>
<keyword evidence="3" id="KW-0547">Nucleotide-binding</keyword>
<keyword evidence="5" id="KW-0472">Membrane</keyword>
<dbReference type="GO" id="GO:0005047">
    <property type="term" value="F:signal recognition particle binding"/>
    <property type="evidence" value="ECO:0007669"/>
    <property type="project" value="TreeGrafter"/>
</dbReference>
<dbReference type="HOGENOM" id="CLU_1822025_0_0_0"/>
<dbReference type="PANTHER" id="PTHR43134">
    <property type="entry name" value="SIGNAL RECOGNITION PARTICLE RECEPTOR SUBUNIT ALPHA"/>
    <property type="match status" value="1"/>
</dbReference>
<sequence length="139" mass="16036">MPLSICYTPQELKITIESLLNYDTILIDTAGRSHKNNLQMGELKVFIDSIRPDYKIMLVSANSNPQEMINIYDSFSIIQPNCLIFTKIDEVTSYGQLFSFLEYSNLPLIGITDGQRVPEDLKFPDKEWFVSKAMREVFE</sequence>
<dbReference type="InterPro" id="IPR027417">
    <property type="entry name" value="P-loop_NTPase"/>
</dbReference>
<organism evidence="7 8">
    <name type="scientific">Defluviitoga tunisiensis</name>
    <dbReference type="NCBI Taxonomy" id="1006576"/>
    <lineage>
        <taxon>Bacteria</taxon>
        <taxon>Thermotogati</taxon>
        <taxon>Thermotogota</taxon>
        <taxon>Thermotogae</taxon>
        <taxon>Petrotogales</taxon>
        <taxon>Petrotogaceae</taxon>
        <taxon>Defluviitoga</taxon>
    </lineage>
</organism>
<keyword evidence="8" id="KW-1185">Reference proteome</keyword>
<keyword evidence="4" id="KW-0342">GTP-binding</keyword>
<dbReference type="SUPFAM" id="SSF52540">
    <property type="entry name" value="P-loop containing nucleoside triphosphate hydrolases"/>
    <property type="match status" value="1"/>
</dbReference>
<dbReference type="PATRIC" id="fig|1006576.9.peg.1600"/>
<evidence type="ECO:0000256" key="5">
    <source>
        <dbReference type="ARBA" id="ARBA00023136"/>
    </source>
</evidence>
<dbReference type="KEGG" id="dtn:DTL3_1604"/>
<dbReference type="GO" id="GO:0006614">
    <property type="term" value="P:SRP-dependent cotranslational protein targeting to membrane"/>
    <property type="evidence" value="ECO:0007669"/>
    <property type="project" value="InterPro"/>
</dbReference>
<dbReference type="GO" id="GO:0005525">
    <property type="term" value="F:GTP binding"/>
    <property type="evidence" value="ECO:0007669"/>
    <property type="project" value="UniProtKB-KW"/>
</dbReference>
<gene>
    <name evidence="7" type="ORF">DTL3_1604</name>
</gene>
<evidence type="ECO:0000256" key="3">
    <source>
        <dbReference type="ARBA" id="ARBA00022741"/>
    </source>
</evidence>
<dbReference type="Gene3D" id="3.40.50.300">
    <property type="entry name" value="P-loop containing nucleotide triphosphate hydrolases"/>
    <property type="match status" value="1"/>
</dbReference>
<protein>
    <submittedName>
        <fullName evidence="7">GTP-binding signal recognition particle</fullName>
    </submittedName>
</protein>
<evidence type="ECO:0000256" key="1">
    <source>
        <dbReference type="ARBA" id="ARBA00004413"/>
    </source>
</evidence>
<dbReference type="GO" id="GO:0003924">
    <property type="term" value="F:GTPase activity"/>
    <property type="evidence" value="ECO:0007669"/>
    <property type="project" value="TreeGrafter"/>
</dbReference>
<dbReference type="Proteomes" id="UP000032809">
    <property type="component" value="Chromosome I"/>
</dbReference>
<dbReference type="SMART" id="SM00962">
    <property type="entry name" value="SRP54"/>
    <property type="match status" value="1"/>
</dbReference>
<dbReference type="PANTHER" id="PTHR43134:SF3">
    <property type="entry name" value="FLAGELLAR BIOSYNTHESIS PROTEIN FLHF"/>
    <property type="match status" value="1"/>
</dbReference>
<evidence type="ECO:0000313" key="7">
    <source>
        <dbReference type="EMBL" id="CEP78893.1"/>
    </source>
</evidence>
<dbReference type="InterPro" id="IPR000897">
    <property type="entry name" value="SRP54_GTPase_dom"/>
</dbReference>
<name>A0A0C7P027_DEFTU</name>
<feature type="domain" description="SRP54-type proteins GTP-binding" evidence="6">
    <location>
        <begin position="1"/>
        <end position="135"/>
    </location>
</feature>
<evidence type="ECO:0000313" key="8">
    <source>
        <dbReference type="Proteomes" id="UP000032809"/>
    </source>
</evidence>
<reference evidence="8" key="1">
    <citation type="submission" date="2014-11" db="EMBL/GenBank/DDBJ databases">
        <authorList>
            <person name="Wibberg D."/>
        </authorList>
    </citation>
    <scope>NUCLEOTIDE SEQUENCE [LARGE SCALE GENOMIC DNA]</scope>
    <source>
        <strain evidence="8">L3</strain>
    </source>
</reference>